<sequence>MCEEQNDHTHPHDSDSDSSRRPPSRRGILRWGMAAAPVAAGLTAMAWPDRATAEATTASGGGAFYRTVRGDTLRGIAGRYLGSEQRWAELYRLNRDVLDAHGGEPSPGLRLALPESPDGAATRSFAPLPATAKPLPVPPEGYRLDRIGDTFYAVTAGGTQAAFLVTRTGVVVIDAPPSLAEALPAAIRRVTDRKVTHLVYSHDHADHTANASAFGDVIRIAHTATAERIKASRDPGRPMPTVTFTDSHRLDVGGERLLLSYPGPNHETGNILIHAPRQRAAMMVDVVMPGWAPFRAWGTADSVPGVLRAHDLLATMDLDTYIGGHVHRLGTKKDIETSREFVRDLWSETGKAIAATDMGPFFGKVEAGNNWAGFDLYLQAVADKVEPVIHRKWLGRLGAVDVFTRENALTVALSHIVDAPQDL</sequence>
<feature type="region of interest" description="Disordered" evidence="1">
    <location>
        <begin position="1"/>
        <end position="25"/>
    </location>
</feature>
<dbReference type="Gene3D" id="3.60.15.10">
    <property type="entry name" value="Ribonuclease Z/Hydroxyacylglutathione hydrolase-like"/>
    <property type="match status" value="1"/>
</dbReference>
<dbReference type="InterPro" id="IPR036779">
    <property type="entry name" value="LysM_dom_sf"/>
</dbReference>
<dbReference type="SUPFAM" id="SSF56281">
    <property type="entry name" value="Metallo-hydrolase/oxidoreductase"/>
    <property type="match status" value="1"/>
</dbReference>
<proteinExistence type="predicted"/>
<comment type="caution">
    <text evidence="3">The sequence shown here is derived from an EMBL/GenBank/DDBJ whole genome shotgun (WGS) entry which is preliminary data.</text>
</comment>
<dbReference type="Pfam" id="PF00753">
    <property type="entry name" value="Lactamase_B"/>
    <property type="match status" value="1"/>
</dbReference>
<dbReference type="PANTHER" id="PTHR42951">
    <property type="entry name" value="METALLO-BETA-LACTAMASE DOMAIN-CONTAINING"/>
    <property type="match status" value="1"/>
</dbReference>
<dbReference type="InterPro" id="IPR050855">
    <property type="entry name" value="NDM-1-like"/>
</dbReference>
<evidence type="ECO:0000256" key="1">
    <source>
        <dbReference type="SAM" id="MobiDB-lite"/>
    </source>
</evidence>
<evidence type="ECO:0000259" key="2">
    <source>
        <dbReference type="SMART" id="SM00849"/>
    </source>
</evidence>
<dbReference type="AlphaFoldDB" id="A0A918LP41"/>
<dbReference type="CDD" id="cd16276">
    <property type="entry name" value="metallo-hydrolase-like_MBL-fold"/>
    <property type="match status" value="1"/>
</dbReference>
<protein>
    <recommendedName>
        <fullName evidence="2">Metallo-beta-lactamase domain-containing protein</fullName>
    </recommendedName>
</protein>
<reference evidence="3" key="2">
    <citation type="submission" date="2020-09" db="EMBL/GenBank/DDBJ databases">
        <authorList>
            <person name="Sun Q."/>
            <person name="Ohkuma M."/>
        </authorList>
    </citation>
    <scope>NUCLEOTIDE SEQUENCE</scope>
    <source>
        <strain evidence="3">JCM 4125</strain>
    </source>
</reference>
<keyword evidence="4" id="KW-1185">Reference proteome</keyword>
<dbReference type="InterPro" id="IPR036866">
    <property type="entry name" value="RibonucZ/Hydroxyglut_hydro"/>
</dbReference>
<dbReference type="PANTHER" id="PTHR42951:SF4">
    <property type="entry name" value="ACYL-COENZYME A THIOESTERASE MBLAC2"/>
    <property type="match status" value="1"/>
</dbReference>
<reference evidence="3" key="1">
    <citation type="journal article" date="2014" name="Int. J. Syst. Evol. Microbiol.">
        <title>Complete genome sequence of Corynebacterium casei LMG S-19264T (=DSM 44701T), isolated from a smear-ripened cheese.</title>
        <authorList>
            <consortium name="US DOE Joint Genome Institute (JGI-PGF)"/>
            <person name="Walter F."/>
            <person name="Albersmeier A."/>
            <person name="Kalinowski J."/>
            <person name="Ruckert C."/>
        </authorList>
    </citation>
    <scope>NUCLEOTIDE SEQUENCE</scope>
    <source>
        <strain evidence="3">JCM 4125</strain>
    </source>
</reference>
<dbReference type="InterPro" id="IPR001279">
    <property type="entry name" value="Metallo-B-lactamas"/>
</dbReference>
<dbReference type="SMART" id="SM00849">
    <property type="entry name" value="Lactamase_B"/>
    <property type="match status" value="1"/>
</dbReference>
<evidence type="ECO:0000313" key="3">
    <source>
        <dbReference type="EMBL" id="GGT33095.1"/>
    </source>
</evidence>
<dbReference type="PROSITE" id="PS51318">
    <property type="entry name" value="TAT"/>
    <property type="match status" value="1"/>
</dbReference>
<dbReference type="Proteomes" id="UP000646776">
    <property type="component" value="Unassembled WGS sequence"/>
</dbReference>
<feature type="compositionally biased region" description="Basic and acidic residues" evidence="1">
    <location>
        <begin position="1"/>
        <end position="20"/>
    </location>
</feature>
<dbReference type="InterPro" id="IPR018392">
    <property type="entry name" value="LysM"/>
</dbReference>
<gene>
    <name evidence="3" type="ORF">GCM10010226_06740</name>
</gene>
<dbReference type="RefSeq" id="WP_189707232.1">
    <property type="nucleotide sequence ID" value="NZ_BMSA01000001.1"/>
</dbReference>
<dbReference type="Gene3D" id="3.10.350.10">
    <property type="entry name" value="LysM domain"/>
    <property type="match status" value="1"/>
</dbReference>
<evidence type="ECO:0000313" key="4">
    <source>
        <dbReference type="Proteomes" id="UP000646776"/>
    </source>
</evidence>
<organism evidence="3 4">
    <name type="scientific">Streptomyces phaeofaciens</name>
    <dbReference type="NCBI Taxonomy" id="68254"/>
    <lineage>
        <taxon>Bacteria</taxon>
        <taxon>Bacillati</taxon>
        <taxon>Actinomycetota</taxon>
        <taxon>Actinomycetes</taxon>
        <taxon>Kitasatosporales</taxon>
        <taxon>Streptomycetaceae</taxon>
        <taxon>Streptomyces</taxon>
    </lineage>
</organism>
<name>A0A918LP41_9ACTN</name>
<dbReference type="InterPro" id="IPR006311">
    <property type="entry name" value="TAT_signal"/>
</dbReference>
<accession>A0A918LP41</accession>
<dbReference type="CDD" id="cd00118">
    <property type="entry name" value="LysM"/>
    <property type="match status" value="1"/>
</dbReference>
<dbReference type="EMBL" id="BMSA01000001">
    <property type="protein sequence ID" value="GGT33095.1"/>
    <property type="molecule type" value="Genomic_DNA"/>
</dbReference>
<feature type="domain" description="Metallo-beta-lactamase" evidence="2">
    <location>
        <begin position="159"/>
        <end position="325"/>
    </location>
</feature>